<dbReference type="OrthoDB" id="6122741at2759"/>
<name>A0A8S3QVT2_MYTED</name>
<comment type="caution">
    <text evidence="1">The sequence shown here is derived from an EMBL/GenBank/DDBJ whole genome shotgun (WGS) entry which is preliminary data.</text>
</comment>
<dbReference type="EMBL" id="CAJPWZ010000681">
    <property type="protein sequence ID" value="CAG2198482.1"/>
    <property type="molecule type" value="Genomic_DNA"/>
</dbReference>
<gene>
    <name evidence="1" type="ORF">MEDL_13246</name>
</gene>
<evidence type="ECO:0000313" key="2">
    <source>
        <dbReference type="Proteomes" id="UP000683360"/>
    </source>
</evidence>
<dbReference type="GO" id="GO:0005615">
    <property type="term" value="C:extracellular space"/>
    <property type="evidence" value="ECO:0007669"/>
    <property type="project" value="TreeGrafter"/>
</dbReference>
<dbReference type="PANTHER" id="PTHR24024:SF18">
    <property type="entry name" value="SHORT-CHAIN COLLAGEN C4-LIKE"/>
    <property type="match status" value="1"/>
</dbReference>
<dbReference type="Proteomes" id="UP000683360">
    <property type="component" value="Unassembled WGS sequence"/>
</dbReference>
<dbReference type="PANTHER" id="PTHR24024">
    <property type="entry name" value="PULMONARY SURFACTANT-ASSOCIATED PROTEIN A"/>
    <property type="match status" value="1"/>
</dbReference>
<keyword evidence="2" id="KW-1185">Reference proteome</keyword>
<evidence type="ECO:0000313" key="1">
    <source>
        <dbReference type="EMBL" id="CAG2198482.1"/>
    </source>
</evidence>
<protein>
    <submittedName>
        <fullName evidence="1">Uncharacterized protein</fullName>
    </submittedName>
</protein>
<dbReference type="PROSITE" id="PS51257">
    <property type="entry name" value="PROKAR_LIPOPROTEIN"/>
    <property type="match status" value="1"/>
</dbReference>
<accession>A0A8S3QVT2</accession>
<organism evidence="1 2">
    <name type="scientific">Mytilus edulis</name>
    <name type="common">Blue mussel</name>
    <dbReference type="NCBI Taxonomy" id="6550"/>
    <lineage>
        <taxon>Eukaryota</taxon>
        <taxon>Metazoa</taxon>
        <taxon>Spiralia</taxon>
        <taxon>Lophotrochozoa</taxon>
        <taxon>Mollusca</taxon>
        <taxon>Bivalvia</taxon>
        <taxon>Autobranchia</taxon>
        <taxon>Pteriomorphia</taxon>
        <taxon>Mytilida</taxon>
        <taxon>Mytiloidea</taxon>
        <taxon>Mytilidae</taxon>
        <taxon>Mytilinae</taxon>
        <taxon>Mytilus</taxon>
    </lineage>
</organism>
<dbReference type="AlphaFoldDB" id="A0A8S3QVT2"/>
<sequence>MIPGKNTCYSGWKVEYHGYLASGAIGNQAASTYACVDIKPEYIIGGVDRHFGKLLLEFLPNAVNLVTTEEKRLLLNDPDVLVNRLNRLESIVSVLNSTVQQQSITIQKQEKTIKQLQDYVSTTQSIGTTFIRWGRKQCPINSTELVYSGFAGGGHYSDPGSPAEYVCLPPDPNYVKTSGSDYGRMFGGEFDSNFFASNSDSQDVPCALCRTLRASSVIMIPGKNTCYSGWKEEYHGYLASGYHAENVASAFVCVDIQPEYIMGGVDTHYGKLFYEVLSKCGSLKCPPYINNYPLTCVVCSK</sequence>
<proteinExistence type="predicted"/>
<dbReference type="InterPro" id="IPR051077">
    <property type="entry name" value="Ca-dependent_lectin"/>
</dbReference>
<reference evidence="1" key="1">
    <citation type="submission" date="2021-03" db="EMBL/GenBank/DDBJ databases">
        <authorList>
            <person name="Bekaert M."/>
        </authorList>
    </citation>
    <scope>NUCLEOTIDE SEQUENCE</scope>
</reference>